<dbReference type="Proteomes" id="UP000035579">
    <property type="component" value="Chromosome"/>
</dbReference>
<gene>
    <name evidence="1" type="ORF">AA314_07933</name>
    <name evidence="2" type="ORF">ATI61_105705</name>
</gene>
<dbReference type="Proteomes" id="UP000256345">
    <property type="component" value="Unassembled WGS sequence"/>
</dbReference>
<evidence type="ECO:0000313" key="4">
    <source>
        <dbReference type="Proteomes" id="UP000256345"/>
    </source>
</evidence>
<sequence>MGLFSTLTTAPRNPALNAGASIANTHLQAGQLAAAALGKPSPTSGPSKPLEQLNGALGQANNAVGLADTFSQGVNTVSHMAQGKPVTGMVPTAFSKAAGRFNLVANATNTLNSALNLRDTFQNPQSTPGQKAHSAASFVAAAASAVPNPVTSLVGTVASLGLEHIKP</sequence>
<evidence type="ECO:0000313" key="3">
    <source>
        <dbReference type="Proteomes" id="UP000035579"/>
    </source>
</evidence>
<protein>
    <submittedName>
        <fullName evidence="1">Uncharacterized protein</fullName>
    </submittedName>
</protein>
<reference evidence="1 3" key="1">
    <citation type="submission" date="2015-05" db="EMBL/GenBank/DDBJ databases">
        <title>Genome assembly of Archangium gephyra DSM 2261.</title>
        <authorList>
            <person name="Sharma G."/>
            <person name="Subramanian S."/>
        </authorList>
    </citation>
    <scope>NUCLEOTIDE SEQUENCE [LARGE SCALE GENOMIC DNA]</scope>
    <source>
        <strain evidence="1 3">DSM 2261</strain>
    </source>
</reference>
<name>A0AAC8QEM1_9BACT</name>
<evidence type="ECO:0000313" key="1">
    <source>
        <dbReference type="EMBL" id="AKJ06307.1"/>
    </source>
</evidence>
<accession>A0AAC8QEM1</accession>
<proteinExistence type="predicted"/>
<dbReference type="AlphaFoldDB" id="A0AAC8QEM1"/>
<reference evidence="2 4" key="2">
    <citation type="submission" date="2018-08" db="EMBL/GenBank/DDBJ databases">
        <title>Genomic Encyclopedia of Archaeal and Bacterial Type Strains, Phase II (KMG-II): from individual species to whole genera.</title>
        <authorList>
            <person name="Goeker M."/>
        </authorList>
    </citation>
    <scope>NUCLEOTIDE SEQUENCE [LARGE SCALE GENOMIC DNA]</scope>
    <source>
        <strain evidence="2 4">DSM 2261</strain>
    </source>
</reference>
<dbReference type="EMBL" id="QUMU01000005">
    <property type="protein sequence ID" value="REG32377.1"/>
    <property type="molecule type" value="Genomic_DNA"/>
</dbReference>
<dbReference type="EMBL" id="CP011509">
    <property type="protein sequence ID" value="AKJ06307.1"/>
    <property type="molecule type" value="Genomic_DNA"/>
</dbReference>
<dbReference type="RefSeq" id="WP_053067068.1">
    <property type="nucleotide sequence ID" value="NZ_CP011509.1"/>
</dbReference>
<organism evidence="1 3">
    <name type="scientific">Archangium gephyra</name>
    <dbReference type="NCBI Taxonomy" id="48"/>
    <lineage>
        <taxon>Bacteria</taxon>
        <taxon>Pseudomonadati</taxon>
        <taxon>Myxococcota</taxon>
        <taxon>Myxococcia</taxon>
        <taxon>Myxococcales</taxon>
        <taxon>Cystobacterineae</taxon>
        <taxon>Archangiaceae</taxon>
        <taxon>Archangium</taxon>
    </lineage>
</organism>
<keyword evidence="4" id="KW-1185">Reference proteome</keyword>
<dbReference type="KEGG" id="age:AA314_07933"/>
<evidence type="ECO:0000313" key="2">
    <source>
        <dbReference type="EMBL" id="REG32377.1"/>
    </source>
</evidence>